<dbReference type="Gene3D" id="1.10.510.10">
    <property type="entry name" value="Transferase(Phosphotransferase) domain 1"/>
    <property type="match status" value="1"/>
</dbReference>
<keyword evidence="1" id="KW-0812">Transmembrane</keyword>
<dbReference type="AlphaFoldDB" id="A0ABD3WMC1"/>
<feature type="domain" description="Protein kinase" evidence="2">
    <location>
        <begin position="223"/>
        <end position="496"/>
    </location>
</feature>
<gene>
    <name evidence="3" type="ORF">ACJMK2_036971</name>
</gene>
<accession>A0ABD3WMC1</accession>
<sequence>MSSLKTGEGVSELQTVHMERIMLRWTRDNPFQEETQTMTHKINKLENQMKIIMQKIEWFGFQTTFARNKRDFLSMIESLDKMFPLGVYMVSICFFVGAALIPLTFGLSMLIPLATASVFLSAHLRPLVIQRMARSSIDYAKSRSVVKAFVHRCFQSPYTEKIKTLKEDCECTIRFIHQTIEKMEKDAQNKRNLSSILHEFQNKIKEFLRRLQYISILYFDQNIVLTEHLRIGKVLSTTDVFHLHIVENEFGGKQITLRVLDSSFSAFYLKEIDNIRAMKHENFVSHLAIAFSTSSLNELPDSDGNCGCNDNSLKVLIEPSTEDLETFIIGNKKIGCVVGENARATFVHISSGISNGLAYIHSKEFVHGQLQLSAVLLCGTAMVPKLCDVNVLPYYKDRNHEKCIYHTAPEVIKDGTYGPEADVYSYGILLWELWYGRHTKRSEASSELSVCCGERPMFEDIRPPKFVETLIAMCWNGDKDKRPTAKEVCECLLKLK</sequence>
<evidence type="ECO:0000313" key="4">
    <source>
        <dbReference type="Proteomes" id="UP001634394"/>
    </source>
</evidence>
<keyword evidence="1" id="KW-1133">Transmembrane helix</keyword>
<dbReference type="InterPro" id="IPR001245">
    <property type="entry name" value="Ser-Thr/Tyr_kinase_cat_dom"/>
</dbReference>
<proteinExistence type="predicted"/>
<name>A0ABD3WMC1_SINWO</name>
<dbReference type="SUPFAM" id="SSF56112">
    <property type="entry name" value="Protein kinase-like (PK-like)"/>
    <property type="match status" value="1"/>
</dbReference>
<dbReference type="Pfam" id="PF07714">
    <property type="entry name" value="PK_Tyr_Ser-Thr"/>
    <property type="match status" value="1"/>
</dbReference>
<dbReference type="InterPro" id="IPR011009">
    <property type="entry name" value="Kinase-like_dom_sf"/>
</dbReference>
<dbReference type="EMBL" id="JBJQND010000006">
    <property type="protein sequence ID" value="KAL3873892.1"/>
    <property type="molecule type" value="Genomic_DNA"/>
</dbReference>
<dbReference type="InterPro" id="IPR000719">
    <property type="entry name" value="Prot_kinase_dom"/>
</dbReference>
<organism evidence="3 4">
    <name type="scientific">Sinanodonta woodiana</name>
    <name type="common">Chinese pond mussel</name>
    <name type="synonym">Anodonta woodiana</name>
    <dbReference type="NCBI Taxonomy" id="1069815"/>
    <lineage>
        <taxon>Eukaryota</taxon>
        <taxon>Metazoa</taxon>
        <taxon>Spiralia</taxon>
        <taxon>Lophotrochozoa</taxon>
        <taxon>Mollusca</taxon>
        <taxon>Bivalvia</taxon>
        <taxon>Autobranchia</taxon>
        <taxon>Heteroconchia</taxon>
        <taxon>Palaeoheterodonta</taxon>
        <taxon>Unionida</taxon>
        <taxon>Unionoidea</taxon>
        <taxon>Unionidae</taxon>
        <taxon>Unioninae</taxon>
        <taxon>Sinanodonta</taxon>
    </lineage>
</organism>
<keyword evidence="4" id="KW-1185">Reference proteome</keyword>
<comment type="caution">
    <text evidence="3">The sequence shown here is derived from an EMBL/GenBank/DDBJ whole genome shotgun (WGS) entry which is preliminary data.</text>
</comment>
<evidence type="ECO:0000313" key="3">
    <source>
        <dbReference type="EMBL" id="KAL3873892.1"/>
    </source>
</evidence>
<dbReference type="PANTHER" id="PTHR26392:SF92">
    <property type="entry name" value="PROTEIN KINASE DOMAIN-CONTAINING PROTEIN"/>
    <property type="match status" value="1"/>
</dbReference>
<dbReference type="PROSITE" id="PS50011">
    <property type="entry name" value="PROTEIN_KINASE_DOM"/>
    <property type="match status" value="1"/>
</dbReference>
<evidence type="ECO:0000259" key="2">
    <source>
        <dbReference type="PROSITE" id="PS50011"/>
    </source>
</evidence>
<reference evidence="3 4" key="1">
    <citation type="submission" date="2024-11" db="EMBL/GenBank/DDBJ databases">
        <title>Chromosome-level genome assembly of the freshwater bivalve Anodonta woodiana.</title>
        <authorList>
            <person name="Chen X."/>
        </authorList>
    </citation>
    <scope>NUCLEOTIDE SEQUENCE [LARGE SCALE GENOMIC DNA]</scope>
    <source>
        <strain evidence="3">MN2024</strain>
        <tissue evidence="3">Gills</tissue>
    </source>
</reference>
<protein>
    <recommendedName>
        <fullName evidence="2">Protein kinase domain-containing protein</fullName>
    </recommendedName>
</protein>
<dbReference type="PANTHER" id="PTHR26392">
    <property type="entry name" value="MITOGEN-ACTIVATED PROTEIN KINASE KINASE KINASE 7-RELATED"/>
    <property type="match status" value="1"/>
</dbReference>
<feature type="transmembrane region" description="Helical" evidence="1">
    <location>
        <begin position="82"/>
        <end position="103"/>
    </location>
</feature>
<keyword evidence="1" id="KW-0472">Membrane</keyword>
<dbReference type="Proteomes" id="UP001634394">
    <property type="component" value="Unassembled WGS sequence"/>
</dbReference>
<evidence type="ECO:0000256" key="1">
    <source>
        <dbReference type="SAM" id="Phobius"/>
    </source>
</evidence>